<dbReference type="HAMAP" id="MF_00463">
    <property type="entry name" value="RsxB_RnfB"/>
    <property type="match status" value="1"/>
</dbReference>
<dbReference type="Gene3D" id="3.30.70.20">
    <property type="match status" value="2"/>
</dbReference>
<sequence length="194" mass="20715">MTGILIAIIAIAVLAAVFGILLGFASVRFKVEADPIVDQIDSILPQTQCGQCGYPGCRPYAEAIANGDAINKCPPGGQPTIEKLADLMGVEATESAHDEEKSVKKVAFIHEDDCIGCTKCIQACPVDAIIGSTKAMHTIIKDECTGCDLCVAPCPTDCIEMIPVQTTPETWKWQLDQIPVVQLSVDEDKGIKQV</sequence>
<evidence type="ECO:0000256" key="10">
    <source>
        <dbReference type="ARBA" id="ARBA00023014"/>
    </source>
</evidence>
<evidence type="ECO:0000256" key="5">
    <source>
        <dbReference type="ARBA" id="ARBA00022723"/>
    </source>
</evidence>
<evidence type="ECO:0000256" key="7">
    <source>
        <dbReference type="ARBA" id="ARBA00022967"/>
    </source>
</evidence>
<keyword evidence="4 12" id="KW-0997">Cell inner membrane</keyword>
<dbReference type="InterPro" id="IPR016463">
    <property type="entry name" value="RnfB/RsxB_Proteobac"/>
</dbReference>
<feature type="binding site" evidence="12">
    <location>
        <position position="154"/>
    </location>
    <ligand>
        <name>[4Fe-4S] cluster</name>
        <dbReference type="ChEBI" id="CHEBI:49883"/>
        <label>2</label>
    </ligand>
</feature>
<evidence type="ECO:0000256" key="8">
    <source>
        <dbReference type="ARBA" id="ARBA00022982"/>
    </source>
</evidence>
<keyword evidence="1 12" id="KW-0813">Transport</keyword>
<proteinExistence type="inferred from homology"/>
<dbReference type="InterPro" id="IPR050294">
    <property type="entry name" value="RnfB_subfamily"/>
</dbReference>
<evidence type="ECO:0000313" key="15">
    <source>
        <dbReference type="EMBL" id="USH01597.1"/>
    </source>
</evidence>
<keyword evidence="8 12" id="KW-0249">Electron transport</keyword>
<dbReference type="InterPro" id="IPR010207">
    <property type="entry name" value="Elect_transpt_cplx_RnfB/RsxB"/>
</dbReference>
<feature type="domain" description="4Fe-4S" evidence="14">
    <location>
        <begin position="32"/>
        <end position="90"/>
    </location>
</feature>
<keyword evidence="10 12" id="KW-0411">Iron-sulfur</keyword>
<dbReference type="PROSITE" id="PS00198">
    <property type="entry name" value="4FE4S_FER_1"/>
    <property type="match status" value="1"/>
</dbReference>
<keyword evidence="5 12" id="KW-0479">Metal-binding</keyword>
<dbReference type="EMBL" id="CP082275">
    <property type="protein sequence ID" value="USH01597.1"/>
    <property type="molecule type" value="Genomic_DNA"/>
</dbReference>
<comment type="caution">
    <text evidence="12">Lacks conserved residue(s) required for the propagation of feature annotation.</text>
</comment>
<evidence type="ECO:0000256" key="9">
    <source>
        <dbReference type="ARBA" id="ARBA00023004"/>
    </source>
</evidence>
<evidence type="ECO:0000256" key="12">
    <source>
        <dbReference type="HAMAP-Rule" id="MF_00463"/>
    </source>
</evidence>
<feature type="binding site" evidence="12">
    <location>
        <position position="147"/>
    </location>
    <ligand>
        <name>[4Fe-4S] cluster</name>
        <dbReference type="ChEBI" id="CHEBI:49883"/>
        <label>3</label>
    </ligand>
</feature>
<feature type="binding site" evidence="12">
    <location>
        <position position="114"/>
    </location>
    <ligand>
        <name>[4Fe-4S] cluster</name>
        <dbReference type="ChEBI" id="CHEBI:49883"/>
        <label>2</label>
    </ligand>
</feature>
<keyword evidence="2 12" id="KW-1003">Cell membrane</keyword>
<feature type="domain" description="4Fe-4S ferredoxin-type" evidence="13">
    <location>
        <begin position="105"/>
        <end position="134"/>
    </location>
</feature>
<evidence type="ECO:0000256" key="2">
    <source>
        <dbReference type="ARBA" id="ARBA00022475"/>
    </source>
</evidence>
<dbReference type="Gene3D" id="1.10.15.40">
    <property type="entry name" value="Electron transport complex subunit B, putative Fe-S cluster"/>
    <property type="match status" value="1"/>
</dbReference>
<evidence type="ECO:0000313" key="16">
    <source>
        <dbReference type="Proteomes" id="UP001056255"/>
    </source>
</evidence>
<dbReference type="PROSITE" id="PS51379">
    <property type="entry name" value="4FE4S_FER_2"/>
    <property type="match status" value="2"/>
</dbReference>
<feature type="binding site" evidence="12">
    <location>
        <position position="150"/>
    </location>
    <ligand>
        <name>[4Fe-4S] cluster</name>
        <dbReference type="ChEBI" id="CHEBI:49883"/>
        <label>3</label>
    </ligand>
</feature>
<dbReference type="InterPro" id="IPR017896">
    <property type="entry name" value="4Fe4S_Fe-S-bd"/>
</dbReference>
<keyword evidence="6 12" id="KW-0677">Repeat</keyword>
<protein>
    <recommendedName>
        <fullName evidence="12">Ion-translocating oxidoreductase complex subunit B</fullName>
        <ecNumber evidence="12">7.-.-.-</ecNumber>
    </recommendedName>
    <alternativeName>
        <fullName evidence="12">Rnf electron transport complex subunit B</fullName>
    </alternativeName>
</protein>
<feature type="binding site" evidence="12">
    <location>
        <position position="73"/>
    </location>
    <ligand>
        <name>[4Fe-4S] cluster</name>
        <dbReference type="ChEBI" id="CHEBI:49883"/>
        <label>1</label>
    </ligand>
</feature>
<dbReference type="Pfam" id="PF14697">
    <property type="entry name" value="Fer4_21"/>
    <property type="match status" value="1"/>
</dbReference>
<dbReference type="NCBIfam" id="TIGR01944">
    <property type="entry name" value="rnfB"/>
    <property type="match status" value="1"/>
</dbReference>
<comment type="subcellular location">
    <subcellularLocation>
        <location evidence="12">Cell inner membrane</location>
    </subcellularLocation>
</comment>
<evidence type="ECO:0000259" key="14">
    <source>
        <dbReference type="PROSITE" id="PS51656"/>
    </source>
</evidence>
<dbReference type="NCBIfam" id="NF003475">
    <property type="entry name" value="PRK05113.1"/>
    <property type="match status" value="1"/>
</dbReference>
<feature type="binding site" evidence="12">
    <location>
        <position position="117"/>
    </location>
    <ligand>
        <name>[4Fe-4S] cluster</name>
        <dbReference type="ChEBI" id="CHEBI:49883"/>
        <label>2</label>
    </ligand>
</feature>
<reference evidence="15" key="1">
    <citation type="submission" date="2021-08" db="EMBL/GenBank/DDBJ databases">
        <authorList>
            <person name="Sakaguchi M."/>
            <person name="Kikuchi T."/>
            <person name="Urbanczyk H."/>
        </authorList>
    </citation>
    <scope>NUCLEOTIDE SEQUENCE</scope>
    <source>
        <strain evidence="15">020920N</strain>
    </source>
</reference>
<dbReference type="PANTHER" id="PTHR42859:SF3">
    <property type="entry name" value="ION-TRANSLOCATING OXIDOREDUCTASE COMPLEX SUBUNIT B"/>
    <property type="match status" value="1"/>
</dbReference>
<feature type="binding site" evidence="12">
    <location>
        <position position="57"/>
    </location>
    <ligand>
        <name>[4Fe-4S] cluster</name>
        <dbReference type="ChEBI" id="CHEBI:49883"/>
        <label>1</label>
    </ligand>
</feature>
<name>A0ABY4WW80_9GAMM</name>
<dbReference type="Pfam" id="PF04060">
    <property type="entry name" value="FeS"/>
    <property type="match status" value="1"/>
</dbReference>
<dbReference type="Proteomes" id="UP001056255">
    <property type="component" value="Chromosome I"/>
</dbReference>
<feature type="binding site" evidence="12">
    <location>
        <position position="120"/>
    </location>
    <ligand>
        <name>[4Fe-4S] cluster</name>
        <dbReference type="ChEBI" id="CHEBI:49883"/>
        <label>2</label>
    </ligand>
</feature>
<comment type="cofactor">
    <cofactor evidence="12">
        <name>[4Fe-4S] cluster</name>
        <dbReference type="ChEBI" id="CHEBI:49883"/>
    </cofactor>
    <text evidence="12">Binds 3 [4Fe-4S] clusters.</text>
</comment>
<dbReference type="PANTHER" id="PTHR42859">
    <property type="entry name" value="OXIDOREDUCTASE"/>
    <property type="match status" value="1"/>
</dbReference>
<feature type="binding site" evidence="12">
    <location>
        <position position="52"/>
    </location>
    <ligand>
        <name>[4Fe-4S] cluster</name>
        <dbReference type="ChEBI" id="CHEBI:49883"/>
        <label>1</label>
    </ligand>
</feature>
<comment type="subunit">
    <text evidence="12">The complex is composed of six subunits: RnfA, RnfB, RnfC, RnfD, RnfE and RnfG.</text>
</comment>
<evidence type="ECO:0000256" key="11">
    <source>
        <dbReference type="ARBA" id="ARBA00023136"/>
    </source>
</evidence>
<comment type="similarity">
    <text evidence="12">Belongs to the 4Fe4S bacterial-type ferredoxin family. RnfB subfamily.</text>
</comment>
<dbReference type="EC" id="7.-.-.-" evidence="12"/>
<keyword evidence="16" id="KW-1185">Reference proteome</keyword>
<feature type="binding site" evidence="12">
    <location>
        <position position="124"/>
    </location>
    <ligand>
        <name>[4Fe-4S] cluster</name>
        <dbReference type="ChEBI" id="CHEBI:49883"/>
        <label>3</label>
    </ligand>
</feature>
<dbReference type="RefSeq" id="WP_251875982.1">
    <property type="nucleotide sequence ID" value="NZ_CP082275.1"/>
</dbReference>
<keyword evidence="7 12" id="KW-1278">Translocase</keyword>
<dbReference type="PROSITE" id="PS51656">
    <property type="entry name" value="4FE4S"/>
    <property type="match status" value="1"/>
</dbReference>
<feature type="binding site" evidence="12">
    <location>
        <position position="144"/>
    </location>
    <ligand>
        <name>[4Fe-4S] cluster</name>
        <dbReference type="ChEBI" id="CHEBI:49883"/>
        <label>3</label>
    </ligand>
</feature>
<dbReference type="InterPro" id="IPR017900">
    <property type="entry name" value="4Fe4S_Fe_S_CS"/>
</dbReference>
<dbReference type="PIRSF" id="PIRSF005784">
    <property type="entry name" value="Elect_transpt_RnfB"/>
    <property type="match status" value="1"/>
</dbReference>
<dbReference type="InterPro" id="IPR007202">
    <property type="entry name" value="4Fe-4S_dom"/>
</dbReference>
<evidence type="ECO:0000259" key="13">
    <source>
        <dbReference type="PROSITE" id="PS51379"/>
    </source>
</evidence>
<feature type="binding site" evidence="12">
    <location>
        <position position="49"/>
    </location>
    <ligand>
        <name>[4Fe-4S] cluster</name>
        <dbReference type="ChEBI" id="CHEBI:49883"/>
        <label>1</label>
    </ligand>
</feature>
<comment type="function">
    <text evidence="12">Part of a membrane-bound complex that couples electron transfer with translocation of ions across the membrane.</text>
</comment>
<evidence type="ECO:0000256" key="6">
    <source>
        <dbReference type="ARBA" id="ARBA00022737"/>
    </source>
</evidence>
<keyword evidence="9 12" id="KW-0408">Iron</keyword>
<evidence type="ECO:0000256" key="3">
    <source>
        <dbReference type="ARBA" id="ARBA00022485"/>
    </source>
</evidence>
<keyword evidence="3 12" id="KW-0004">4Fe-4S</keyword>
<keyword evidence="11 12" id="KW-0472">Membrane</keyword>
<dbReference type="SUPFAM" id="SSF54862">
    <property type="entry name" value="4Fe-4S ferredoxins"/>
    <property type="match status" value="1"/>
</dbReference>
<organism evidence="15 16">
    <name type="scientific">Grimontia kaedaensis</name>
    <dbReference type="NCBI Taxonomy" id="2872157"/>
    <lineage>
        <taxon>Bacteria</taxon>
        <taxon>Pseudomonadati</taxon>
        <taxon>Pseudomonadota</taxon>
        <taxon>Gammaproteobacteria</taxon>
        <taxon>Vibrionales</taxon>
        <taxon>Vibrionaceae</taxon>
        <taxon>Grimontia</taxon>
    </lineage>
</organism>
<feature type="domain" description="4Fe-4S ferredoxin-type" evidence="13">
    <location>
        <begin position="135"/>
        <end position="164"/>
    </location>
</feature>
<gene>
    <name evidence="15" type="primary">rsxB</name>
    <name evidence="12" type="synonym">rnfB</name>
    <name evidence="15" type="ORF">K6Q96_11940</name>
</gene>
<accession>A0ABY4WW80</accession>
<evidence type="ECO:0000256" key="4">
    <source>
        <dbReference type="ARBA" id="ARBA00022519"/>
    </source>
</evidence>
<feature type="region of interest" description="Hydrophobic" evidence="12">
    <location>
        <begin position="1"/>
        <end position="26"/>
    </location>
</feature>
<evidence type="ECO:0000256" key="1">
    <source>
        <dbReference type="ARBA" id="ARBA00022448"/>
    </source>
</evidence>